<reference evidence="2 3" key="1">
    <citation type="submission" date="2020-08" db="EMBL/GenBank/DDBJ databases">
        <title>Sequencing the genomes of 1000 actinobacteria strains.</title>
        <authorList>
            <person name="Klenk H.-P."/>
        </authorList>
    </citation>
    <scope>NUCLEOTIDE SEQUENCE [LARGE SCALE GENOMIC DNA]</scope>
    <source>
        <strain evidence="2 3">DSM 11053</strain>
    </source>
</reference>
<organism evidence="2 3">
    <name type="scientific">Microlunatus antarcticus</name>
    <dbReference type="NCBI Taxonomy" id="53388"/>
    <lineage>
        <taxon>Bacteria</taxon>
        <taxon>Bacillati</taxon>
        <taxon>Actinomycetota</taxon>
        <taxon>Actinomycetes</taxon>
        <taxon>Propionibacteriales</taxon>
        <taxon>Propionibacteriaceae</taxon>
        <taxon>Microlunatus</taxon>
    </lineage>
</organism>
<dbReference type="EMBL" id="JACHZG010000001">
    <property type="protein sequence ID" value="MBB3325750.1"/>
    <property type="molecule type" value="Genomic_DNA"/>
</dbReference>
<feature type="transmembrane region" description="Helical" evidence="1">
    <location>
        <begin position="72"/>
        <end position="90"/>
    </location>
</feature>
<dbReference type="RefSeq" id="WP_183336806.1">
    <property type="nucleotide sequence ID" value="NZ_JACHZG010000001.1"/>
</dbReference>
<sequence length="150" mass="15783">MLLRIITPRALLLLAVMTPVVPTVVLGLYGMFQGYGEDGERVFSWGLTAWLVGPYVAFAALLGWASRSAHQGFRIAVAVTAIVVVIQSVLLDVLTLNSDDALGAVGVIAMPVLYFGGVVVLAVVGLVLHGRGRREVTRGSFGRAPAAGPR</sequence>
<dbReference type="AlphaFoldDB" id="A0A7W5JT39"/>
<evidence type="ECO:0000256" key="1">
    <source>
        <dbReference type="SAM" id="Phobius"/>
    </source>
</evidence>
<feature type="transmembrane region" description="Helical" evidence="1">
    <location>
        <begin position="44"/>
        <end position="65"/>
    </location>
</feature>
<feature type="transmembrane region" description="Helical" evidence="1">
    <location>
        <begin position="102"/>
        <end position="128"/>
    </location>
</feature>
<keyword evidence="1" id="KW-0812">Transmembrane</keyword>
<evidence type="ECO:0000313" key="2">
    <source>
        <dbReference type="EMBL" id="MBB3325750.1"/>
    </source>
</evidence>
<comment type="caution">
    <text evidence="2">The sequence shown here is derived from an EMBL/GenBank/DDBJ whole genome shotgun (WGS) entry which is preliminary data.</text>
</comment>
<keyword evidence="3" id="KW-1185">Reference proteome</keyword>
<evidence type="ECO:0000313" key="3">
    <source>
        <dbReference type="Proteomes" id="UP000565572"/>
    </source>
</evidence>
<dbReference type="Proteomes" id="UP000565572">
    <property type="component" value="Unassembled WGS sequence"/>
</dbReference>
<name>A0A7W5JT39_9ACTN</name>
<proteinExistence type="predicted"/>
<accession>A0A7W5JT39</accession>
<gene>
    <name evidence="2" type="ORF">FHX39_000694</name>
</gene>
<feature type="transmembrane region" description="Helical" evidence="1">
    <location>
        <begin position="12"/>
        <end position="32"/>
    </location>
</feature>
<keyword evidence="1" id="KW-0472">Membrane</keyword>
<keyword evidence="1" id="KW-1133">Transmembrane helix</keyword>
<protein>
    <submittedName>
        <fullName evidence="2">Uncharacterized protein</fullName>
    </submittedName>
</protein>